<feature type="coiled-coil region" evidence="1">
    <location>
        <begin position="90"/>
        <end position="117"/>
    </location>
</feature>
<reference evidence="2" key="1">
    <citation type="submission" date="2020-05" db="UniProtKB">
        <authorList>
            <consortium name="EnsemblMetazoa"/>
        </authorList>
    </citation>
    <scope>IDENTIFICATION</scope>
    <source>
        <strain evidence="2">TTRI</strain>
    </source>
</reference>
<dbReference type="Proteomes" id="UP000078200">
    <property type="component" value="Unassembled WGS sequence"/>
</dbReference>
<protein>
    <submittedName>
        <fullName evidence="2">Uncharacterized protein</fullName>
    </submittedName>
</protein>
<dbReference type="VEuPathDB" id="VectorBase:GAUT017464"/>
<dbReference type="EnsemblMetazoa" id="GAUT017464-RA">
    <property type="protein sequence ID" value="GAUT017464-PA"/>
    <property type="gene ID" value="GAUT017464"/>
</dbReference>
<proteinExistence type="predicted"/>
<sequence>METKEVYTMGELLRIALGSPQLNKENLDLLHALLRYLINRMDCGCETIIVEGVAANCLKELLPHCEEPLKLTKAYPYSCNIDEGERSAKLDTLDKHLINLEAKYAEHSAKIEQCSRVNDQLFDSQIWDKYSSQNEDLCRCPGLDTQESCKFLTNGFFILKLRHNILTPVLQKFDGFEKIVGNLNQALVDFVKNTEESMDRLRMVDSITYEIIALTRKFDCNTITFLNAMEEVDNMLIAKTDRIILPAITNCLKKNFDRVEENIERLRKNKMLCPKTTLIQVTPDQCLSCSFNINPNEDKNVRGSKRRFIGRKECDGMKCFDWADHRSRNFEKKVSEVRGSAIKDRTRSLADTSSDISLFSQSIKTVMASLSSSFTR</sequence>
<keyword evidence="1" id="KW-0175">Coiled coil</keyword>
<evidence type="ECO:0000256" key="1">
    <source>
        <dbReference type="SAM" id="Coils"/>
    </source>
</evidence>
<evidence type="ECO:0000313" key="2">
    <source>
        <dbReference type="EnsemblMetazoa" id="GAUT017464-PA"/>
    </source>
</evidence>
<dbReference type="AlphaFoldDB" id="A0A1A9UVV2"/>
<evidence type="ECO:0000313" key="3">
    <source>
        <dbReference type="Proteomes" id="UP000078200"/>
    </source>
</evidence>
<accession>A0A1A9UVV2</accession>
<organism evidence="2 3">
    <name type="scientific">Glossina austeni</name>
    <name type="common">Savannah tsetse fly</name>
    <dbReference type="NCBI Taxonomy" id="7395"/>
    <lineage>
        <taxon>Eukaryota</taxon>
        <taxon>Metazoa</taxon>
        <taxon>Ecdysozoa</taxon>
        <taxon>Arthropoda</taxon>
        <taxon>Hexapoda</taxon>
        <taxon>Insecta</taxon>
        <taxon>Pterygota</taxon>
        <taxon>Neoptera</taxon>
        <taxon>Endopterygota</taxon>
        <taxon>Diptera</taxon>
        <taxon>Brachycera</taxon>
        <taxon>Muscomorpha</taxon>
        <taxon>Hippoboscoidea</taxon>
        <taxon>Glossinidae</taxon>
        <taxon>Glossina</taxon>
    </lineage>
</organism>
<name>A0A1A9UVV2_GLOAU</name>
<keyword evidence="3" id="KW-1185">Reference proteome</keyword>